<dbReference type="KEGG" id="wms:ID128_00360"/>
<dbReference type="EMBL" id="CP061738">
    <property type="protein sequence ID" value="QOD38799.1"/>
    <property type="molecule type" value="Genomic_DNA"/>
</dbReference>
<feature type="region of interest" description="Disordered" evidence="1">
    <location>
        <begin position="1"/>
        <end position="23"/>
    </location>
</feature>
<keyword evidence="3" id="KW-1185">Reference proteome</keyword>
<organism evidence="2 3">
    <name type="scientific">Candidatus Wolbachia massiliensis</name>
    <dbReference type="NCBI Taxonomy" id="1845000"/>
    <lineage>
        <taxon>Bacteria</taxon>
        <taxon>Pseudomonadati</taxon>
        <taxon>Pseudomonadota</taxon>
        <taxon>Alphaproteobacteria</taxon>
        <taxon>Rickettsiales</taxon>
        <taxon>Anaplasmataceae</taxon>
        <taxon>Wolbachieae</taxon>
        <taxon>Wolbachia</taxon>
    </lineage>
</organism>
<sequence>MPVPRHWDPAKLIISKRTTQHFR</sequence>
<dbReference type="Proteomes" id="UP000516514">
    <property type="component" value="Chromosome"/>
</dbReference>
<accession>A0A7M3U314</accession>
<proteinExistence type="predicted"/>
<evidence type="ECO:0000313" key="3">
    <source>
        <dbReference type="Proteomes" id="UP000516514"/>
    </source>
</evidence>
<evidence type="ECO:0000256" key="1">
    <source>
        <dbReference type="SAM" id="MobiDB-lite"/>
    </source>
</evidence>
<dbReference type="AlphaFoldDB" id="A0A7M3U314"/>
<name>A0A7M3U314_9RICK</name>
<gene>
    <name evidence="2" type="ORF">ID128_00360</name>
</gene>
<protein>
    <submittedName>
        <fullName evidence="2">Uncharacterized protein</fullName>
    </submittedName>
</protein>
<reference evidence="2 3" key="1">
    <citation type="submission" date="2020-09" db="EMBL/GenBank/DDBJ databases">
        <title>An Earliest Endosymbiont, Wolbachia massiliensis sp. nov., Strain PL13 From the Bed Bug (Cimex hemipterius), Type strain of a New supergroup T.</title>
        <authorList>
            <person name="Laidoudi Y."/>
            <person name="Levasseur A."/>
            <person name="Medkour H."/>
            <person name="Maaloum M."/>
            <person name="BenKhedher M."/>
            <person name="Sambou M."/>
            <person name="Bassene H."/>
            <person name="Davoust B."/>
            <person name="Fenollar F."/>
            <person name="Raoult D."/>
            <person name="Mediannikov O."/>
        </authorList>
    </citation>
    <scope>NUCLEOTIDE SEQUENCE [LARGE SCALE GENOMIC DNA]</scope>
    <source>
        <strain evidence="2 3">PL13</strain>
    </source>
</reference>
<evidence type="ECO:0000313" key="2">
    <source>
        <dbReference type="EMBL" id="QOD38799.1"/>
    </source>
</evidence>